<reference evidence="9 10" key="1">
    <citation type="submission" date="2024-04" db="EMBL/GenBank/DDBJ databases">
        <title>Draft genome sequence of Sessilibacter corallicola NBRC 116591.</title>
        <authorList>
            <person name="Miyakawa T."/>
            <person name="Kusuya Y."/>
            <person name="Miura T."/>
        </authorList>
    </citation>
    <scope>NUCLEOTIDE SEQUENCE [LARGE SCALE GENOMIC DNA]</scope>
    <source>
        <strain evidence="9 10">KU-00831-HH</strain>
    </source>
</reference>
<dbReference type="InterPro" id="IPR006694">
    <property type="entry name" value="Fatty_acid_hydroxylase"/>
</dbReference>
<feature type="transmembrane region" description="Helical" evidence="7">
    <location>
        <begin position="119"/>
        <end position="139"/>
    </location>
</feature>
<organism evidence="9 10">
    <name type="scientific">Sessilibacter corallicola</name>
    <dbReference type="NCBI Taxonomy" id="2904075"/>
    <lineage>
        <taxon>Bacteria</taxon>
        <taxon>Pseudomonadati</taxon>
        <taxon>Pseudomonadota</taxon>
        <taxon>Gammaproteobacteria</taxon>
        <taxon>Cellvibrionales</taxon>
        <taxon>Cellvibrionaceae</taxon>
        <taxon>Sessilibacter</taxon>
    </lineage>
</organism>
<dbReference type="PANTHER" id="PTHR21624:SF1">
    <property type="entry name" value="ALKYLGLYCEROL MONOOXYGENASE"/>
    <property type="match status" value="1"/>
</dbReference>
<sequence length="312" mass="35331">MWILEAIISGLSQPFELLFNPSSRIYWLYSLSSILIALIFLYVTNGRNIRLAVKPLISSNLWLTRSSALDGFWLFTNSVIRAVFIIPYAFSYASGAVFVHQWLLGVFGTAPQMDLPTPMVVAVFTLVFFIVGDFSRFLLHWLMHKIPVLWQCHKVHHSAEQLTPITLYRMHPVEMALYYFRSLTVFSGVVGVFLYLFAGKLSGFTVLGVNVFVFLFNVLGANLRHSPVALSYGRFERWFISPVQHQIHHSTDPRHFDKNFGSVLAVWDRMANSWFSGVGVKKLSVGLDTQTSSNTNVSVAPSMRDASRKING</sequence>
<evidence type="ECO:0000256" key="5">
    <source>
        <dbReference type="ARBA" id="ARBA00023098"/>
    </source>
</evidence>
<evidence type="ECO:0000313" key="9">
    <source>
        <dbReference type="EMBL" id="GAA6166371.1"/>
    </source>
</evidence>
<feature type="transmembrane region" description="Helical" evidence="7">
    <location>
        <begin position="25"/>
        <end position="44"/>
    </location>
</feature>
<dbReference type="PANTHER" id="PTHR21624">
    <property type="entry name" value="STEROL DESATURASE-RELATED PROTEIN"/>
    <property type="match status" value="1"/>
</dbReference>
<evidence type="ECO:0000313" key="10">
    <source>
        <dbReference type="Proteomes" id="UP001465153"/>
    </source>
</evidence>
<keyword evidence="6 7" id="KW-0472">Membrane</keyword>
<keyword evidence="10" id="KW-1185">Reference proteome</keyword>
<keyword evidence="3 7" id="KW-1133">Transmembrane helix</keyword>
<keyword evidence="2 7" id="KW-0812">Transmembrane</keyword>
<feature type="transmembrane region" description="Helical" evidence="7">
    <location>
        <begin position="79"/>
        <end position="99"/>
    </location>
</feature>
<comment type="caution">
    <text evidence="9">The sequence shown here is derived from an EMBL/GenBank/DDBJ whole genome shotgun (WGS) entry which is preliminary data.</text>
</comment>
<evidence type="ECO:0000256" key="7">
    <source>
        <dbReference type="SAM" id="Phobius"/>
    </source>
</evidence>
<feature type="transmembrane region" description="Helical" evidence="7">
    <location>
        <begin position="178"/>
        <end position="198"/>
    </location>
</feature>
<evidence type="ECO:0000259" key="8">
    <source>
        <dbReference type="Pfam" id="PF04116"/>
    </source>
</evidence>
<dbReference type="InterPro" id="IPR051689">
    <property type="entry name" value="Sterol_desaturase/TMEM195"/>
</dbReference>
<feature type="transmembrane region" description="Helical" evidence="7">
    <location>
        <begin position="204"/>
        <end position="223"/>
    </location>
</feature>
<evidence type="ECO:0000256" key="1">
    <source>
        <dbReference type="ARBA" id="ARBA00004127"/>
    </source>
</evidence>
<keyword evidence="4" id="KW-0560">Oxidoreductase</keyword>
<evidence type="ECO:0000256" key="3">
    <source>
        <dbReference type="ARBA" id="ARBA00022989"/>
    </source>
</evidence>
<gene>
    <name evidence="9" type="ORF">NBRC116591_01810</name>
</gene>
<dbReference type="RefSeq" id="WP_353301334.1">
    <property type="nucleotide sequence ID" value="NZ_BAABWN010000001.1"/>
</dbReference>
<dbReference type="EMBL" id="BAABWN010000001">
    <property type="protein sequence ID" value="GAA6166371.1"/>
    <property type="molecule type" value="Genomic_DNA"/>
</dbReference>
<proteinExistence type="predicted"/>
<evidence type="ECO:0000256" key="4">
    <source>
        <dbReference type="ARBA" id="ARBA00023002"/>
    </source>
</evidence>
<evidence type="ECO:0000256" key="6">
    <source>
        <dbReference type="ARBA" id="ARBA00023136"/>
    </source>
</evidence>
<dbReference type="Pfam" id="PF04116">
    <property type="entry name" value="FA_hydroxylase"/>
    <property type="match status" value="1"/>
</dbReference>
<feature type="domain" description="Fatty acid hydroxylase" evidence="8">
    <location>
        <begin position="126"/>
        <end position="272"/>
    </location>
</feature>
<name>A0ABQ0A3Z1_9GAMM</name>
<comment type="subcellular location">
    <subcellularLocation>
        <location evidence="1">Endomembrane system</location>
        <topology evidence="1">Multi-pass membrane protein</topology>
    </subcellularLocation>
</comment>
<evidence type="ECO:0000256" key="2">
    <source>
        <dbReference type="ARBA" id="ARBA00022692"/>
    </source>
</evidence>
<protein>
    <recommendedName>
        <fullName evidence="8">Fatty acid hydroxylase domain-containing protein</fullName>
    </recommendedName>
</protein>
<keyword evidence="5" id="KW-0443">Lipid metabolism</keyword>
<dbReference type="Proteomes" id="UP001465153">
    <property type="component" value="Unassembled WGS sequence"/>
</dbReference>
<accession>A0ABQ0A3Z1</accession>